<keyword evidence="5 9" id="KW-0175">Coiled coil</keyword>
<feature type="compositionally biased region" description="Basic residues" evidence="10">
    <location>
        <begin position="92"/>
        <end position="103"/>
    </location>
</feature>
<feature type="compositionally biased region" description="Low complexity" evidence="10">
    <location>
        <begin position="1"/>
        <end position="33"/>
    </location>
</feature>
<evidence type="ECO:0000259" key="11">
    <source>
        <dbReference type="Pfam" id="PF06657"/>
    </source>
</evidence>
<comment type="caution">
    <text evidence="13">The sequence shown here is derived from an EMBL/GenBank/DDBJ whole genome shotgun (WGS) entry which is preliminary data.</text>
</comment>
<evidence type="ECO:0000313" key="13">
    <source>
        <dbReference type="EMBL" id="KAG8519294.1"/>
    </source>
</evidence>
<evidence type="ECO:0000256" key="8">
    <source>
        <dbReference type="ARBA" id="ARBA00078763"/>
    </source>
</evidence>
<organism evidence="13 14">
    <name type="scientific">Galemys pyrenaicus</name>
    <name type="common">Iberian desman</name>
    <name type="synonym">Pyrenean desman</name>
    <dbReference type="NCBI Taxonomy" id="202257"/>
    <lineage>
        <taxon>Eukaryota</taxon>
        <taxon>Metazoa</taxon>
        <taxon>Chordata</taxon>
        <taxon>Craniata</taxon>
        <taxon>Vertebrata</taxon>
        <taxon>Euteleostomi</taxon>
        <taxon>Mammalia</taxon>
        <taxon>Eutheria</taxon>
        <taxon>Laurasiatheria</taxon>
        <taxon>Eulipotyphla</taxon>
        <taxon>Talpidae</taxon>
        <taxon>Galemys</taxon>
    </lineage>
</organism>
<keyword evidence="6" id="KW-0206">Cytoskeleton</keyword>
<keyword evidence="3" id="KW-0963">Cytoplasm</keyword>
<evidence type="ECO:0000259" key="12">
    <source>
        <dbReference type="Pfam" id="PF14073"/>
    </source>
</evidence>
<dbReference type="InterPro" id="IPR051756">
    <property type="entry name" value="Centrosomal_MT-associated"/>
</dbReference>
<dbReference type="EMBL" id="JAGFMF010011614">
    <property type="protein sequence ID" value="KAG8519294.1"/>
    <property type="molecule type" value="Genomic_DNA"/>
</dbReference>
<evidence type="ECO:0000256" key="1">
    <source>
        <dbReference type="ARBA" id="ARBA00004300"/>
    </source>
</evidence>
<dbReference type="PANTHER" id="PTHR19336">
    <property type="entry name" value="UNCHARACTERIZED DUF1167"/>
    <property type="match status" value="1"/>
</dbReference>
<sequence length="667" mass="73930">MAAASAAAGAQPSVRRAGVGPRRLPAPPRAAGRCCRRVRGAGAGRPAPRRSGRGGHRWRRGPHLQPRGRGRPDALPAGGTRPGPAVAASAARARKPHQPRRRLRLRTPGGAAREPAVNLRVSIFQNILAEPPRPDGGMVRQAASPYVVYPPDKPFLNSDLRRSPSKPTFAYPESNSRGRPAQGRPFLSCSGQCLSEPPRDPREFYLFSSSSPDCYLTVSAIVLAAIFSALKNLQDKIRRLELERIQAEESVKTLSRETIEYKKVLDEQIQERENSKNEESKHNQELTSQLLAAENKCNLLEKQLEYMRKMIKHAEMERTSVLEKQVSLERERQHDQTHVQSQLEKLDLLEQEYNKLTAMQALAEKKMQELEAKLREEERERKRMQAKAAQLQTGLEANRLIFEDQAAPCVHSARRVKKKKPKPPEKRCARNQLATQPHYRLCLGDMPFVAGKVSRPRALLALWSVCRAGAPATGPSSCLRRRPTSARATSRAALSVASSLGLDAGPGPATAQSTSPSHAVVANVQHVLHLMKQHSRALCNEHVLSSAPLARQAAARAGRSKKAPAPSSVSEELSEVLQTLQDEFGQMSFDHQQLAKLIQESPTEELKDNLECELEALVGRMEAKAGQITKVRKYQAQVTPLPLLFLMVKTRTEEQKSLYPKYVCGHT</sequence>
<evidence type="ECO:0000256" key="6">
    <source>
        <dbReference type="ARBA" id="ARBA00023212"/>
    </source>
</evidence>
<evidence type="ECO:0000313" key="14">
    <source>
        <dbReference type="Proteomes" id="UP000700334"/>
    </source>
</evidence>
<evidence type="ECO:0000256" key="3">
    <source>
        <dbReference type="ARBA" id="ARBA00022490"/>
    </source>
</evidence>
<dbReference type="OrthoDB" id="76453at2759"/>
<dbReference type="Gene3D" id="1.20.58.90">
    <property type="match status" value="1"/>
</dbReference>
<dbReference type="Pfam" id="PF06657">
    <property type="entry name" value="Cep57_MT_bd"/>
    <property type="match status" value="1"/>
</dbReference>
<evidence type="ECO:0000256" key="10">
    <source>
        <dbReference type="SAM" id="MobiDB-lite"/>
    </source>
</evidence>
<protein>
    <recommendedName>
        <fullName evidence="7">Centrosomal protein of 57 kDa</fullName>
    </recommendedName>
    <alternativeName>
        <fullName evidence="8">Translokin</fullName>
    </alternativeName>
</protein>
<evidence type="ECO:0000256" key="9">
    <source>
        <dbReference type="SAM" id="Coils"/>
    </source>
</evidence>
<reference evidence="13" key="1">
    <citation type="journal article" date="2021" name="Evol. Appl.">
        <title>The genome of the Pyrenean desman and the effects of bottlenecks and inbreeding on the genomic landscape of an endangered species.</title>
        <authorList>
            <person name="Escoda L."/>
            <person name="Castresana J."/>
        </authorList>
    </citation>
    <scope>NUCLEOTIDE SEQUENCE</scope>
    <source>
        <strain evidence="13">IBE-C5619</strain>
    </source>
</reference>
<proteinExistence type="inferred from homology"/>
<keyword evidence="4" id="KW-0493">Microtubule</keyword>
<dbReference type="GO" id="GO:0043015">
    <property type="term" value="F:gamma-tubulin binding"/>
    <property type="evidence" value="ECO:0007669"/>
    <property type="project" value="InterPro"/>
</dbReference>
<dbReference type="PANTHER" id="PTHR19336:SF11">
    <property type="entry name" value="CENTROSOMAL PROTEIN OF 57 KDA"/>
    <property type="match status" value="1"/>
</dbReference>
<feature type="compositionally biased region" description="Basic residues" evidence="10">
    <location>
        <begin position="47"/>
        <end position="69"/>
    </location>
</feature>
<feature type="compositionally biased region" description="Low complexity" evidence="10">
    <location>
        <begin position="82"/>
        <end position="91"/>
    </location>
</feature>
<evidence type="ECO:0000256" key="5">
    <source>
        <dbReference type="ARBA" id="ARBA00023054"/>
    </source>
</evidence>
<dbReference type="Pfam" id="PF14073">
    <property type="entry name" value="Cep57_CLD"/>
    <property type="match status" value="1"/>
</dbReference>
<name>A0A8J6DSR5_GALPY</name>
<accession>A0A8J6DSR5</accession>
<dbReference type="AlphaFoldDB" id="A0A8J6DSR5"/>
<feature type="region of interest" description="Disordered" evidence="10">
    <location>
        <begin position="157"/>
        <end position="184"/>
    </location>
</feature>
<feature type="region of interest" description="Disordered" evidence="10">
    <location>
        <begin position="1"/>
        <end position="103"/>
    </location>
</feature>
<dbReference type="GO" id="GO:0005813">
    <property type="term" value="C:centrosome"/>
    <property type="evidence" value="ECO:0007669"/>
    <property type="project" value="UniProtKB-SubCell"/>
</dbReference>
<keyword evidence="14" id="KW-1185">Reference proteome</keyword>
<feature type="domain" description="Cep57 centrosome localisation" evidence="12">
    <location>
        <begin position="225"/>
        <end position="401"/>
    </location>
</feature>
<dbReference type="InterPro" id="IPR025913">
    <property type="entry name" value="Cep57_CLD"/>
</dbReference>
<comment type="subcellular location">
    <subcellularLocation>
        <location evidence="1">Cytoplasm</location>
        <location evidence="1">Cytoskeleton</location>
        <location evidence="1">Microtubule organizing center</location>
        <location evidence="1">Centrosome</location>
    </subcellularLocation>
</comment>
<gene>
    <name evidence="13" type="ORF">J0S82_006120</name>
</gene>
<dbReference type="Proteomes" id="UP000700334">
    <property type="component" value="Unassembled WGS sequence"/>
</dbReference>
<feature type="coiled-coil region" evidence="9">
    <location>
        <begin position="223"/>
        <end position="394"/>
    </location>
</feature>
<evidence type="ECO:0000256" key="2">
    <source>
        <dbReference type="ARBA" id="ARBA00008179"/>
    </source>
</evidence>
<feature type="domain" description="Cep57 centrosome microtubule-binding" evidence="11">
    <location>
        <begin position="566"/>
        <end position="633"/>
    </location>
</feature>
<dbReference type="InterPro" id="IPR024957">
    <property type="entry name" value="Cep57_MT-bd_dom"/>
</dbReference>
<comment type="similarity">
    <text evidence="2">Belongs to the translokin family.</text>
</comment>
<evidence type="ECO:0000256" key="4">
    <source>
        <dbReference type="ARBA" id="ARBA00022701"/>
    </source>
</evidence>
<dbReference type="FunFam" id="1.20.58.90:FF:000003">
    <property type="entry name" value="Centrosomal protein of 57 kDa"/>
    <property type="match status" value="1"/>
</dbReference>
<dbReference type="GO" id="GO:0008017">
    <property type="term" value="F:microtubule binding"/>
    <property type="evidence" value="ECO:0007669"/>
    <property type="project" value="InterPro"/>
</dbReference>
<dbReference type="GO" id="GO:0042802">
    <property type="term" value="F:identical protein binding"/>
    <property type="evidence" value="ECO:0007669"/>
    <property type="project" value="InterPro"/>
</dbReference>
<dbReference type="GO" id="GO:0005874">
    <property type="term" value="C:microtubule"/>
    <property type="evidence" value="ECO:0007669"/>
    <property type="project" value="UniProtKB-KW"/>
</dbReference>
<evidence type="ECO:0000256" key="7">
    <source>
        <dbReference type="ARBA" id="ARBA00074724"/>
    </source>
</evidence>